<dbReference type="InterPro" id="IPR002347">
    <property type="entry name" value="SDR_fam"/>
</dbReference>
<protein>
    <submittedName>
        <fullName evidence="7">Peroxisomal multifunctional enzyme type 2</fullName>
    </submittedName>
</protein>
<evidence type="ECO:0000256" key="3">
    <source>
        <dbReference type="RuleBase" id="RU000363"/>
    </source>
</evidence>
<dbReference type="CDD" id="cd05353">
    <property type="entry name" value="hydroxyacyl-CoA-like_DH_SDR_c-like"/>
    <property type="match status" value="1"/>
</dbReference>
<dbReference type="Pfam" id="PF00106">
    <property type="entry name" value="adh_short"/>
    <property type="match status" value="1"/>
</dbReference>
<proteinExistence type="inferred from homology"/>
<gene>
    <name evidence="5" type="ORF">EVEC_LOCUS10890</name>
</gene>
<dbReference type="AlphaFoldDB" id="A0A0N4VL44"/>
<evidence type="ECO:0000259" key="4">
    <source>
        <dbReference type="SMART" id="SM00822"/>
    </source>
</evidence>
<evidence type="ECO:0000256" key="2">
    <source>
        <dbReference type="ARBA" id="ARBA00023002"/>
    </source>
</evidence>
<dbReference type="Proteomes" id="UP000274131">
    <property type="component" value="Unassembled WGS sequence"/>
</dbReference>
<dbReference type="SMART" id="SM00822">
    <property type="entry name" value="PKS_KR"/>
    <property type="match status" value="1"/>
</dbReference>
<dbReference type="GO" id="GO:0016491">
    <property type="term" value="F:oxidoreductase activity"/>
    <property type="evidence" value="ECO:0007669"/>
    <property type="project" value="UniProtKB-KW"/>
</dbReference>
<comment type="similarity">
    <text evidence="1 3">Belongs to the short-chain dehydrogenases/reductases (SDR) family.</text>
</comment>
<dbReference type="InterPro" id="IPR057326">
    <property type="entry name" value="KR_dom"/>
</dbReference>
<reference evidence="5 6" key="2">
    <citation type="submission" date="2018-10" db="EMBL/GenBank/DDBJ databases">
        <authorList>
            <consortium name="Pathogen Informatics"/>
        </authorList>
    </citation>
    <scope>NUCLEOTIDE SEQUENCE [LARGE SCALE GENOMIC DNA]</scope>
</reference>
<evidence type="ECO:0000313" key="5">
    <source>
        <dbReference type="EMBL" id="VDD96139.1"/>
    </source>
</evidence>
<keyword evidence="2" id="KW-0560">Oxidoreductase</keyword>
<dbReference type="PANTHER" id="PTHR45024:SF2">
    <property type="entry name" value="SCP2 DOMAIN-CONTAINING PROTEIN"/>
    <property type="match status" value="1"/>
</dbReference>
<dbReference type="EMBL" id="UXUI01011315">
    <property type="protein sequence ID" value="VDD96139.1"/>
    <property type="molecule type" value="Genomic_DNA"/>
</dbReference>
<feature type="domain" description="Ketoreductase" evidence="4">
    <location>
        <begin position="9"/>
        <end position="180"/>
    </location>
</feature>
<dbReference type="InterPro" id="IPR036291">
    <property type="entry name" value="NAD(P)-bd_dom_sf"/>
</dbReference>
<dbReference type="STRING" id="51028.A0A0N4VL44"/>
<sequence>MSFLGFHGRVVIVTGAGRGIGYCYAKEFAKRGATVIDIHITSAVDAPFLVILQVANEIRESGGKAVANFDNVEDGKRIIQKVVSEFGKVDVVVNNAGFLRDKSFKNMSEQEWEAVYTVHLKSAYKLSKAVWPHFITRKFGRLIFVSSNSGIYGNFGQANYAAAKCGLLGFSKTLSAEGAKYNINSNVIVPTAVSRMTKDVFPERYLSYMNPELVAPMVVYLAHENCRETGKIYEAAGGWFGQGAFFVTPEFTTLLSLTRCCFMETFQFFRSKGKFLRGATAEDGRCFNL</sequence>
<keyword evidence="6" id="KW-1185">Reference proteome</keyword>
<dbReference type="OrthoDB" id="5839711at2759"/>
<evidence type="ECO:0000256" key="1">
    <source>
        <dbReference type="ARBA" id="ARBA00006484"/>
    </source>
</evidence>
<evidence type="ECO:0000313" key="6">
    <source>
        <dbReference type="Proteomes" id="UP000274131"/>
    </source>
</evidence>
<reference evidence="7" key="1">
    <citation type="submission" date="2017-02" db="UniProtKB">
        <authorList>
            <consortium name="WormBaseParasite"/>
        </authorList>
    </citation>
    <scope>IDENTIFICATION</scope>
</reference>
<dbReference type="PANTHER" id="PTHR45024">
    <property type="entry name" value="DEHYDROGENASES, SHORT CHAIN"/>
    <property type="match status" value="1"/>
</dbReference>
<dbReference type="Gene3D" id="3.40.50.720">
    <property type="entry name" value="NAD(P)-binding Rossmann-like Domain"/>
    <property type="match status" value="1"/>
</dbReference>
<dbReference type="SUPFAM" id="SSF51735">
    <property type="entry name" value="NAD(P)-binding Rossmann-fold domains"/>
    <property type="match status" value="1"/>
</dbReference>
<dbReference type="PRINTS" id="PR00080">
    <property type="entry name" value="SDRFAMILY"/>
</dbReference>
<organism evidence="7">
    <name type="scientific">Enterobius vermicularis</name>
    <name type="common">Human pinworm</name>
    <dbReference type="NCBI Taxonomy" id="51028"/>
    <lineage>
        <taxon>Eukaryota</taxon>
        <taxon>Metazoa</taxon>
        <taxon>Ecdysozoa</taxon>
        <taxon>Nematoda</taxon>
        <taxon>Chromadorea</taxon>
        <taxon>Rhabditida</taxon>
        <taxon>Spirurina</taxon>
        <taxon>Oxyuridomorpha</taxon>
        <taxon>Oxyuroidea</taxon>
        <taxon>Oxyuridae</taxon>
        <taxon>Enterobius</taxon>
    </lineage>
</organism>
<evidence type="ECO:0000313" key="7">
    <source>
        <dbReference type="WBParaSite" id="EVEC_0001159701-mRNA-1"/>
    </source>
</evidence>
<dbReference type="PRINTS" id="PR00081">
    <property type="entry name" value="GDHRDH"/>
</dbReference>
<accession>A0A0N4VL44</accession>
<name>A0A0N4VL44_ENTVE</name>
<dbReference type="InterPro" id="IPR051687">
    <property type="entry name" value="Peroxisomal_Beta-Oxidation"/>
</dbReference>
<dbReference type="WBParaSite" id="EVEC_0001159701-mRNA-1">
    <property type="protein sequence ID" value="EVEC_0001159701-mRNA-1"/>
    <property type="gene ID" value="EVEC_0001159701"/>
</dbReference>